<dbReference type="AlphaFoldDB" id="A0A1H6ZV10"/>
<reference evidence="2" key="1">
    <citation type="submission" date="2016-10" db="EMBL/GenBank/DDBJ databases">
        <authorList>
            <person name="Varghese N."/>
            <person name="Submissions S."/>
        </authorList>
    </citation>
    <scope>NUCLEOTIDE SEQUENCE [LARGE SCALE GENOMIC DNA]</scope>
    <source>
        <strain evidence="2">CGMCC 1.6763</strain>
    </source>
</reference>
<protein>
    <submittedName>
        <fullName evidence="1">Uncharacterized protein</fullName>
    </submittedName>
</protein>
<name>A0A1H6ZV10_9BACL</name>
<evidence type="ECO:0000313" key="2">
    <source>
        <dbReference type="Proteomes" id="UP000199200"/>
    </source>
</evidence>
<sequence>MGIEVMETIYQKIADRIQRMIPEKWSSVYLYAEKWAGYDTVYFYYYPENDNKALLHYEITEQFQVDSTEFEHLEDELRDTIMLLYEKQMRLEAELWTGMTFILKSTGEFRIEYGYQDLSLLGPVEKRRLWKEKHSIN</sequence>
<keyword evidence="2" id="KW-1185">Reference proteome</keyword>
<dbReference type="Pfam" id="PF04634">
    <property type="entry name" value="YezG-like"/>
    <property type="match status" value="1"/>
</dbReference>
<accession>A0A1H6ZV10</accession>
<dbReference type="EMBL" id="FNZF01000003">
    <property type="protein sequence ID" value="SEJ53542.1"/>
    <property type="molecule type" value="Genomic_DNA"/>
</dbReference>
<dbReference type="SUPFAM" id="SSF160424">
    <property type="entry name" value="BH3703-like"/>
    <property type="match status" value="1"/>
</dbReference>
<evidence type="ECO:0000313" key="1">
    <source>
        <dbReference type="EMBL" id="SEJ53542.1"/>
    </source>
</evidence>
<proteinExistence type="predicted"/>
<dbReference type="InterPro" id="IPR006728">
    <property type="entry name" value="YezG-like"/>
</dbReference>
<dbReference type="InterPro" id="IPR036170">
    <property type="entry name" value="YezG-like_sf"/>
</dbReference>
<dbReference type="STRING" id="426757.SAMN04488127_2131"/>
<dbReference type="Proteomes" id="UP000199200">
    <property type="component" value="Unassembled WGS sequence"/>
</dbReference>
<organism evidence="1 2">
    <name type="scientific">Bhargavaea ginsengi</name>
    <dbReference type="NCBI Taxonomy" id="426757"/>
    <lineage>
        <taxon>Bacteria</taxon>
        <taxon>Bacillati</taxon>
        <taxon>Bacillota</taxon>
        <taxon>Bacilli</taxon>
        <taxon>Bacillales</taxon>
        <taxon>Caryophanaceae</taxon>
        <taxon>Bhargavaea</taxon>
    </lineage>
</organism>
<gene>
    <name evidence="1" type="ORF">SAMN04488127_2131</name>
</gene>
<dbReference type="Gene3D" id="3.30.500.20">
    <property type="entry name" value="BH3703-like domains"/>
    <property type="match status" value="1"/>
</dbReference>
<dbReference type="RefSeq" id="WP_177168353.1">
    <property type="nucleotide sequence ID" value="NZ_FNZF01000003.1"/>
</dbReference>